<evidence type="ECO:0000256" key="3">
    <source>
        <dbReference type="ARBA" id="ARBA00008757"/>
    </source>
</evidence>
<feature type="binding site" evidence="12">
    <location>
        <begin position="55"/>
        <end position="58"/>
    </location>
    <ligand>
        <name>substrate</name>
    </ligand>
</feature>
<dbReference type="SUPFAM" id="SSF101473">
    <property type="entry name" value="DhaL-like"/>
    <property type="match status" value="1"/>
</dbReference>
<keyword evidence="4" id="KW-0808">Transferase</keyword>
<accession>A0AAJ0CUH2</accession>
<dbReference type="InterPro" id="IPR012734">
    <property type="entry name" value="DhaK_ATP"/>
</dbReference>
<dbReference type="PROSITE" id="PS51481">
    <property type="entry name" value="DHAK"/>
    <property type="match status" value="1"/>
</dbReference>
<keyword evidence="16" id="KW-1185">Reference proteome</keyword>
<proteinExistence type="inferred from homology"/>
<dbReference type="Pfam" id="PF02733">
    <property type="entry name" value="Dak1"/>
    <property type="match status" value="1"/>
</dbReference>
<dbReference type="Gene3D" id="3.30.1180.20">
    <property type="entry name" value="Dihydroxyacetone kinase, domain 2"/>
    <property type="match status" value="1"/>
</dbReference>
<keyword evidence="5" id="KW-0547">Nucleotide-binding</keyword>
<dbReference type="InterPro" id="IPR036117">
    <property type="entry name" value="DhaL_dom_sf"/>
</dbReference>
<dbReference type="Gene3D" id="3.40.50.10440">
    <property type="entry name" value="Dihydroxyacetone kinase, domain 1"/>
    <property type="match status" value="1"/>
</dbReference>
<feature type="domain" description="DhaL" evidence="13">
    <location>
        <begin position="384"/>
        <end position="580"/>
    </location>
</feature>
<dbReference type="EMBL" id="JASWJB010000063">
    <property type="protein sequence ID" value="KAK2603497.1"/>
    <property type="molecule type" value="Genomic_DNA"/>
</dbReference>
<comment type="catalytic activity">
    <reaction evidence="10">
        <text>dihydroxyacetone + ATP = dihydroxyacetone phosphate + ADP + H(+)</text>
        <dbReference type="Rhea" id="RHEA:15773"/>
        <dbReference type="ChEBI" id="CHEBI:15378"/>
        <dbReference type="ChEBI" id="CHEBI:16016"/>
        <dbReference type="ChEBI" id="CHEBI:30616"/>
        <dbReference type="ChEBI" id="CHEBI:57642"/>
        <dbReference type="ChEBI" id="CHEBI:456216"/>
        <dbReference type="EC" id="2.7.1.29"/>
    </reaction>
</comment>
<dbReference type="AlphaFoldDB" id="A0AAJ0CUH2"/>
<evidence type="ECO:0000313" key="16">
    <source>
        <dbReference type="Proteomes" id="UP001251528"/>
    </source>
</evidence>
<dbReference type="GO" id="GO:0005829">
    <property type="term" value="C:cytosol"/>
    <property type="evidence" value="ECO:0007669"/>
    <property type="project" value="TreeGrafter"/>
</dbReference>
<dbReference type="Proteomes" id="UP001251528">
    <property type="component" value="Unassembled WGS sequence"/>
</dbReference>
<dbReference type="PANTHER" id="PTHR28629">
    <property type="entry name" value="TRIOKINASE/FMN CYCLASE"/>
    <property type="match status" value="1"/>
</dbReference>
<evidence type="ECO:0000256" key="11">
    <source>
        <dbReference type="PIRSR" id="PIRSR612734-1"/>
    </source>
</evidence>
<dbReference type="GO" id="GO:0005524">
    <property type="term" value="F:ATP binding"/>
    <property type="evidence" value="ECO:0007669"/>
    <property type="project" value="UniProtKB-KW"/>
</dbReference>
<comment type="pathway">
    <text evidence="2">Polyol metabolism; glycerol fermentation; glycerone phosphate from glycerol (oxidative route): step 2/2.</text>
</comment>
<dbReference type="SUPFAM" id="SSF82549">
    <property type="entry name" value="DAK1/DegV-like"/>
    <property type="match status" value="1"/>
</dbReference>
<dbReference type="Gene3D" id="1.25.40.340">
    <property type="match status" value="1"/>
</dbReference>
<dbReference type="InterPro" id="IPR050861">
    <property type="entry name" value="Dihydroxyacetone_Kinase"/>
</dbReference>
<evidence type="ECO:0000256" key="2">
    <source>
        <dbReference type="ARBA" id="ARBA00004778"/>
    </source>
</evidence>
<dbReference type="FunFam" id="3.40.50.10440:FF:000002">
    <property type="entry name" value="Dihydroxyacetone kinase"/>
    <property type="match status" value="1"/>
</dbReference>
<organism evidence="15 16">
    <name type="scientific">Conoideocrella luteorostrata</name>
    <dbReference type="NCBI Taxonomy" id="1105319"/>
    <lineage>
        <taxon>Eukaryota</taxon>
        <taxon>Fungi</taxon>
        <taxon>Dikarya</taxon>
        <taxon>Ascomycota</taxon>
        <taxon>Pezizomycotina</taxon>
        <taxon>Sordariomycetes</taxon>
        <taxon>Hypocreomycetidae</taxon>
        <taxon>Hypocreales</taxon>
        <taxon>Clavicipitaceae</taxon>
        <taxon>Conoideocrella</taxon>
    </lineage>
</organism>
<evidence type="ECO:0000259" key="13">
    <source>
        <dbReference type="PROSITE" id="PS51480"/>
    </source>
</evidence>
<dbReference type="GO" id="GO:0050354">
    <property type="term" value="F:triokinase activity"/>
    <property type="evidence" value="ECO:0007669"/>
    <property type="project" value="UniProtKB-EC"/>
</dbReference>
<sequence>MSSKHFINDPSHLVSSALHSLTLTNPNVALDAPSKIIYLRPSHGAAQVSLISGGGSGHEPSFAGMVGPGMLSAAVAGTIFASPSAEQVRVGITSRVDTSKGVLVVVMNYTGDVLNFGMAVEKAKASGVEVEMVIVGDDVGVGKAKAGKVGRRGIAGTVLVLKIAGALAAQGRGLEEAAKVARLTSENIVSVGASLEHVHVPGRSVNAEEDDRLAREEVEIGMGIHNEPGSGRAKLDLPQLIDRMLAQLLDSKDKDRAFLNVNSNEVVLLVNNLGSVSVLEMGGITTEVVAQLGSKWGIHPVRVISGTFMTSLNGLGFSISLLNVVNTNIGGPGMIELLDASAEVTGWSAPIRKETWEAKTTATRTESTKENQEVKASGLTMDRDLVKTRLTTALERVIAAEPEITRYDTVVGDGDCGIGLKRGAESISKYISQHPLTGDALLDLSSIIPIVESSMDGTSGALYAIFLNALANSLRSLSPGTVTPNIWAKALRQSCDALSKYTPARPGDRTLVDALYPFVDTLEKTGNVRKAAEAARTAADETKGMKASLGRSVYVGGKGFEQVPDPGAVGLACFFEGLAGVGAEEGWEKI</sequence>
<evidence type="ECO:0000256" key="6">
    <source>
        <dbReference type="ARBA" id="ARBA00022777"/>
    </source>
</evidence>
<evidence type="ECO:0000256" key="1">
    <source>
        <dbReference type="ARBA" id="ARBA00003264"/>
    </source>
</evidence>
<dbReference type="InterPro" id="IPR004007">
    <property type="entry name" value="DhaL_dom"/>
</dbReference>
<evidence type="ECO:0000256" key="10">
    <source>
        <dbReference type="ARBA" id="ARBA00048898"/>
    </source>
</evidence>
<dbReference type="NCBIfam" id="TIGR02361">
    <property type="entry name" value="dak_ATP"/>
    <property type="match status" value="1"/>
</dbReference>
<name>A0AAJ0CUH2_9HYPO</name>
<evidence type="ECO:0000256" key="4">
    <source>
        <dbReference type="ARBA" id="ARBA00022679"/>
    </source>
</evidence>
<evidence type="ECO:0000256" key="8">
    <source>
        <dbReference type="ARBA" id="ARBA00022840"/>
    </source>
</evidence>
<dbReference type="FunFam" id="1.25.40.340:FF:000001">
    <property type="entry name" value="Dihydroxyacetone kinase 1"/>
    <property type="match status" value="1"/>
</dbReference>
<dbReference type="PANTHER" id="PTHR28629:SF14">
    <property type="entry name" value="DIHYDROXYACETONE KINASE 1"/>
    <property type="match status" value="1"/>
</dbReference>
<protein>
    <submittedName>
        <fullName evidence="15">Dihydroxyacetone kinase Dak1</fullName>
    </submittedName>
</protein>
<comment type="similarity">
    <text evidence="3">Belongs to the dihydroxyacetone kinase (DAK) family.</text>
</comment>
<evidence type="ECO:0000259" key="14">
    <source>
        <dbReference type="PROSITE" id="PS51481"/>
    </source>
</evidence>
<dbReference type="GO" id="GO:0004371">
    <property type="term" value="F:glycerone kinase activity"/>
    <property type="evidence" value="ECO:0007669"/>
    <property type="project" value="UniProtKB-EC"/>
</dbReference>
<evidence type="ECO:0000313" key="15">
    <source>
        <dbReference type="EMBL" id="KAK2603497.1"/>
    </source>
</evidence>
<dbReference type="PROSITE" id="PS51480">
    <property type="entry name" value="DHAL"/>
    <property type="match status" value="1"/>
</dbReference>
<feature type="domain" description="DhaK" evidence="14">
    <location>
        <begin position="9"/>
        <end position="347"/>
    </location>
</feature>
<feature type="active site" description="Tele-hemiaminal-histidine intermediate" evidence="11">
    <location>
        <position position="225"/>
    </location>
</feature>
<dbReference type="SMART" id="SM01120">
    <property type="entry name" value="Dak2"/>
    <property type="match status" value="1"/>
</dbReference>
<evidence type="ECO:0000256" key="7">
    <source>
        <dbReference type="ARBA" id="ARBA00022798"/>
    </source>
</evidence>
<keyword evidence="8" id="KW-0067">ATP-binding</keyword>
<comment type="catalytic activity">
    <reaction evidence="9">
        <text>D-glyceraldehyde + ATP = D-glyceraldehyde 3-phosphate + ADP + H(+)</text>
        <dbReference type="Rhea" id="RHEA:13941"/>
        <dbReference type="ChEBI" id="CHEBI:15378"/>
        <dbReference type="ChEBI" id="CHEBI:17378"/>
        <dbReference type="ChEBI" id="CHEBI:30616"/>
        <dbReference type="ChEBI" id="CHEBI:59776"/>
        <dbReference type="ChEBI" id="CHEBI:456216"/>
        <dbReference type="EC" id="2.7.1.28"/>
    </reaction>
</comment>
<dbReference type="FunFam" id="3.30.1180.20:FF:000001">
    <property type="entry name" value="Dihydroxyacetone kinase 1"/>
    <property type="match status" value="1"/>
</dbReference>
<evidence type="ECO:0000256" key="12">
    <source>
        <dbReference type="PIRSR" id="PIRSR612734-2"/>
    </source>
</evidence>
<evidence type="ECO:0000256" key="9">
    <source>
        <dbReference type="ARBA" id="ARBA00047974"/>
    </source>
</evidence>
<keyword evidence="6 15" id="KW-0418">Kinase</keyword>
<dbReference type="GO" id="GO:0019563">
    <property type="term" value="P:glycerol catabolic process"/>
    <property type="evidence" value="ECO:0007669"/>
    <property type="project" value="TreeGrafter"/>
</dbReference>
<feature type="binding site" evidence="12">
    <location>
        <position position="112"/>
    </location>
    <ligand>
        <name>substrate</name>
    </ligand>
</feature>
<reference evidence="15" key="1">
    <citation type="submission" date="2023-06" db="EMBL/GenBank/DDBJ databases">
        <title>Conoideocrella luteorostrata (Hypocreales: Clavicipitaceae), a potential biocontrol fungus for elongate hemlock scale in United States Christmas tree production areas.</title>
        <authorList>
            <person name="Barrett H."/>
            <person name="Lovett B."/>
            <person name="Macias A.M."/>
            <person name="Stajich J.E."/>
            <person name="Kasson M.T."/>
        </authorList>
    </citation>
    <scope>NUCLEOTIDE SEQUENCE</scope>
    <source>
        <strain evidence="15">ARSEF 14590</strain>
    </source>
</reference>
<comment type="caution">
    <text evidence="15">The sequence shown here is derived from an EMBL/GenBank/DDBJ whole genome shotgun (WGS) entry which is preliminary data.</text>
</comment>
<gene>
    <name evidence="15" type="primary">dak1</name>
    <name evidence="15" type="ORF">QQS21_004357</name>
</gene>
<keyword evidence="7" id="KW-0319">Glycerol metabolism</keyword>
<dbReference type="InterPro" id="IPR004006">
    <property type="entry name" value="DhaK_dom"/>
</dbReference>
<dbReference type="Pfam" id="PF02734">
    <property type="entry name" value="Dak2"/>
    <property type="match status" value="1"/>
</dbReference>
<comment type="function">
    <text evidence="1">Catalyzes both the phosphorylation of dihydroxyacetone and of glyceraldehyde.</text>
</comment>
<evidence type="ECO:0000256" key="5">
    <source>
        <dbReference type="ARBA" id="ARBA00022741"/>
    </source>
</evidence>